<dbReference type="Proteomes" id="UP001055879">
    <property type="component" value="Linkage Group LG01"/>
</dbReference>
<protein>
    <submittedName>
        <fullName evidence="1">Uncharacterized protein</fullName>
    </submittedName>
</protein>
<keyword evidence="2" id="KW-1185">Reference proteome</keyword>
<accession>A0ACB9FIC6</accession>
<gene>
    <name evidence="1" type="ORF">L6452_02254</name>
</gene>
<organism evidence="1 2">
    <name type="scientific">Arctium lappa</name>
    <name type="common">Greater burdock</name>
    <name type="synonym">Lappa major</name>
    <dbReference type="NCBI Taxonomy" id="4217"/>
    <lineage>
        <taxon>Eukaryota</taxon>
        <taxon>Viridiplantae</taxon>
        <taxon>Streptophyta</taxon>
        <taxon>Embryophyta</taxon>
        <taxon>Tracheophyta</taxon>
        <taxon>Spermatophyta</taxon>
        <taxon>Magnoliopsida</taxon>
        <taxon>eudicotyledons</taxon>
        <taxon>Gunneridae</taxon>
        <taxon>Pentapetalae</taxon>
        <taxon>asterids</taxon>
        <taxon>campanulids</taxon>
        <taxon>Asterales</taxon>
        <taxon>Asteraceae</taxon>
        <taxon>Carduoideae</taxon>
        <taxon>Cardueae</taxon>
        <taxon>Arctiinae</taxon>
        <taxon>Arctium</taxon>
    </lineage>
</organism>
<reference evidence="2" key="1">
    <citation type="journal article" date="2022" name="Mol. Ecol. Resour.">
        <title>The genomes of chicory, endive, great burdock and yacon provide insights into Asteraceae palaeo-polyploidization history and plant inulin production.</title>
        <authorList>
            <person name="Fan W."/>
            <person name="Wang S."/>
            <person name="Wang H."/>
            <person name="Wang A."/>
            <person name="Jiang F."/>
            <person name="Liu H."/>
            <person name="Zhao H."/>
            <person name="Xu D."/>
            <person name="Zhang Y."/>
        </authorList>
    </citation>
    <scope>NUCLEOTIDE SEQUENCE [LARGE SCALE GENOMIC DNA]</scope>
    <source>
        <strain evidence="2">cv. Niubang</strain>
    </source>
</reference>
<reference evidence="1 2" key="2">
    <citation type="journal article" date="2022" name="Mol. Ecol. Resour.">
        <title>The genomes of chicory, endive, great burdock and yacon provide insights into Asteraceae paleo-polyploidization history and plant inulin production.</title>
        <authorList>
            <person name="Fan W."/>
            <person name="Wang S."/>
            <person name="Wang H."/>
            <person name="Wang A."/>
            <person name="Jiang F."/>
            <person name="Liu H."/>
            <person name="Zhao H."/>
            <person name="Xu D."/>
            <person name="Zhang Y."/>
        </authorList>
    </citation>
    <scope>NUCLEOTIDE SEQUENCE [LARGE SCALE GENOMIC DNA]</scope>
    <source>
        <strain evidence="2">cv. Niubang</strain>
    </source>
</reference>
<name>A0ACB9FIC6_ARCLA</name>
<evidence type="ECO:0000313" key="1">
    <source>
        <dbReference type="EMBL" id="KAI3771098.1"/>
    </source>
</evidence>
<sequence length="162" mass="18247">MDNFVDIKTLATASTSAVTKDQIQTPAEAIKENTKTIKCLGEIINQKFTETTTFASTSERVLTKLRSDIKDMVFSLQRHLSLRPITNFLLLHTTSQGLRCTKTIKNNIALMRFKCDVEVKKATLATEDILVMIEHNIKSNLKPRGQKRKAHVSCQADAQEKI</sequence>
<proteinExistence type="predicted"/>
<evidence type="ECO:0000313" key="2">
    <source>
        <dbReference type="Proteomes" id="UP001055879"/>
    </source>
</evidence>
<dbReference type="EMBL" id="CM042047">
    <property type="protein sequence ID" value="KAI3771098.1"/>
    <property type="molecule type" value="Genomic_DNA"/>
</dbReference>
<comment type="caution">
    <text evidence="1">The sequence shown here is derived from an EMBL/GenBank/DDBJ whole genome shotgun (WGS) entry which is preliminary data.</text>
</comment>